<name>A0A2A6CLP7_PRIPA</name>
<dbReference type="EnsemblMetazoa" id="PPA41074.1">
    <property type="protein sequence ID" value="PPA41074.1"/>
    <property type="gene ID" value="WBGene00279443"/>
</dbReference>
<dbReference type="AlphaFoldDB" id="A0A2A6CLP7"/>
<keyword evidence="2" id="KW-1185">Reference proteome</keyword>
<evidence type="ECO:0000313" key="2">
    <source>
        <dbReference type="Proteomes" id="UP000005239"/>
    </source>
</evidence>
<organism evidence="1 2">
    <name type="scientific">Pristionchus pacificus</name>
    <name type="common">Parasitic nematode worm</name>
    <dbReference type="NCBI Taxonomy" id="54126"/>
    <lineage>
        <taxon>Eukaryota</taxon>
        <taxon>Metazoa</taxon>
        <taxon>Ecdysozoa</taxon>
        <taxon>Nematoda</taxon>
        <taxon>Chromadorea</taxon>
        <taxon>Rhabditida</taxon>
        <taxon>Rhabditina</taxon>
        <taxon>Diplogasteromorpha</taxon>
        <taxon>Diplogasteroidea</taxon>
        <taxon>Neodiplogasteridae</taxon>
        <taxon>Pristionchus</taxon>
    </lineage>
</organism>
<dbReference type="Proteomes" id="UP000005239">
    <property type="component" value="Unassembled WGS sequence"/>
</dbReference>
<evidence type="ECO:0000313" key="1">
    <source>
        <dbReference type="EnsemblMetazoa" id="PPA41074.1"/>
    </source>
</evidence>
<accession>A0A2A6CLP7</accession>
<reference evidence="1" key="2">
    <citation type="submission" date="2022-06" db="UniProtKB">
        <authorList>
            <consortium name="EnsemblMetazoa"/>
        </authorList>
    </citation>
    <scope>IDENTIFICATION</scope>
    <source>
        <strain evidence="1">PS312</strain>
    </source>
</reference>
<proteinExistence type="predicted"/>
<accession>A0A8R1UV38</accession>
<reference evidence="2" key="1">
    <citation type="journal article" date="2008" name="Nat. Genet.">
        <title>The Pristionchus pacificus genome provides a unique perspective on nematode lifestyle and parasitism.</title>
        <authorList>
            <person name="Dieterich C."/>
            <person name="Clifton S.W."/>
            <person name="Schuster L.N."/>
            <person name="Chinwalla A."/>
            <person name="Delehaunty K."/>
            <person name="Dinkelacker I."/>
            <person name="Fulton L."/>
            <person name="Fulton R."/>
            <person name="Godfrey J."/>
            <person name="Minx P."/>
            <person name="Mitreva M."/>
            <person name="Roeseler W."/>
            <person name="Tian H."/>
            <person name="Witte H."/>
            <person name="Yang S.P."/>
            <person name="Wilson R.K."/>
            <person name="Sommer R.J."/>
        </authorList>
    </citation>
    <scope>NUCLEOTIDE SEQUENCE [LARGE SCALE GENOMIC DNA]</scope>
    <source>
        <strain evidence="2">PS312</strain>
    </source>
</reference>
<sequence>MNFRTMNNGISFERHLDVERINGIYDDDEQFLRCLKRLFNRCAYIHKLSLNLDKLISMDIITNVIIGVTIAKPRTVADSDETIHEMRDIAQHNRVRLLSLRLRCIRDVKKSGASFLELERGCLAGDGGVVGRARMRHEGEAYVRGDTMRRRMHVQGVTA</sequence>
<protein>
    <submittedName>
        <fullName evidence="1">Uncharacterized protein</fullName>
    </submittedName>
</protein>
<gene>
    <name evidence="1" type="primary">WBGene00279443</name>
</gene>